<dbReference type="Pfam" id="PF13193">
    <property type="entry name" value="AMP-binding_C"/>
    <property type="match status" value="1"/>
</dbReference>
<dbReference type="PROSITE" id="PS00455">
    <property type="entry name" value="AMP_BINDING"/>
    <property type="match status" value="1"/>
</dbReference>
<feature type="domain" description="AMP-binding enzyme C-terminal" evidence="2">
    <location>
        <begin position="414"/>
        <end position="484"/>
    </location>
</feature>
<dbReference type="InterPro" id="IPR042099">
    <property type="entry name" value="ANL_N_sf"/>
</dbReference>
<sequence length="500" mass="53493">MTAPRLLHSLLDEAAEATPGRTALETATDSVTYGALATASRNAAHLLRTAGVRRGDRVVISSPDAITVTVAVHAASRAGAMFSVLHEQVRERPLEHVLTDCEPAVLVTDDPGVSATATAHGVRVLGSREVREAPGPREGAGPSLPAPLAVDAVCLIYTSGTTSLPKAVVCTHQQMLFAVHAIQDRLAYRADDVVYSPLPLSFDYGLYQVFLTFLAGARLRAGSVAETGPPLLRSLETSGATVLASVPSVSDRLAWLVRRARNRPRLRLLTNTGAALADTTIATLREAMPTLSVQLMYGLTECKRATIMPPDGDLRRPGSSGTALPGTEVFTIGDDGARLGPGEIGQFVVRGPHVMAGYWRRPELTAERFHLREGLFPELRTGDYGRLDEDGYLYFSGRRDDLYKERGFRVSATEVEAAARRVEGVASAAVLPPGPENGGTAVLAVVGDLAPSEVLDRMRGLIEEYKIPRRCVPVPELPVNTNGKTDRRALTALIHDAAHS</sequence>
<proteinExistence type="predicted"/>
<dbReference type="PANTHER" id="PTHR45527:SF1">
    <property type="entry name" value="FATTY ACID SYNTHASE"/>
    <property type="match status" value="1"/>
</dbReference>
<evidence type="ECO:0000259" key="2">
    <source>
        <dbReference type="Pfam" id="PF13193"/>
    </source>
</evidence>
<evidence type="ECO:0000313" key="4">
    <source>
        <dbReference type="Proteomes" id="UP000695264"/>
    </source>
</evidence>
<dbReference type="RefSeq" id="WP_168102528.1">
    <property type="nucleotide sequence ID" value="NZ_JAATEN010000010.1"/>
</dbReference>
<dbReference type="InterPro" id="IPR045851">
    <property type="entry name" value="AMP-bd_C_sf"/>
</dbReference>
<comment type="caution">
    <text evidence="3">The sequence shown here is derived from an EMBL/GenBank/DDBJ whole genome shotgun (WGS) entry which is preliminary data.</text>
</comment>
<keyword evidence="4" id="KW-1185">Reference proteome</keyword>
<gene>
    <name evidence="3" type="ORF">HCK00_15535</name>
</gene>
<keyword evidence="3" id="KW-0436">Ligase</keyword>
<evidence type="ECO:0000259" key="1">
    <source>
        <dbReference type="Pfam" id="PF00501"/>
    </source>
</evidence>
<name>A0ABX1BW12_9ACTN</name>
<dbReference type="EMBL" id="JAATEN010000010">
    <property type="protein sequence ID" value="NJQ01906.1"/>
    <property type="molecule type" value="Genomic_DNA"/>
</dbReference>
<dbReference type="Gene3D" id="3.30.300.30">
    <property type="match status" value="1"/>
</dbReference>
<dbReference type="Pfam" id="PF00501">
    <property type="entry name" value="AMP-binding"/>
    <property type="match status" value="1"/>
</dbReference>
<dbReference type="Proteomes" id="UP000695264">
    <property type="component" value="Unassembled WGS sequence"/>
</dbReference>
<dbReference type="InterPro" id="IPR025110">
    <property type="entry name" value="AMP-bd_C"/>
</dbReference>
<dbReference type="PANTHER" id="PTHR45527">
    <property type="entry name" value="NONRIBOSOMAL PEPTIDE SYNTHETASE"/>
    <property type="match status" value="1"/>
</dbReference>
<dbReference type="GO" id="GO:0016874">
    <property type="term" value="F:ligase activity"/>
    <property type="evidence" value="ECO:0007669"/>
    <property type="project" value="UniProtKB-KW"/>
</dbReference>
<reference evidence="3 4" key="1">
    <citation type="submission" date="2020-03" db="EMBL/GenBank/DDBJ databases">
        <title>WGS of actinomycetes isolated from Thailand.</title>
        <authorList>
            <person name="Thawai C."/>
        </authorList>
    </citation>
    <scope>NUCLEOTIDE SEQUENCE [LARGE SCALE GENOMIC DNA]</scope>
    <source>
        <strain evidence="3 4">PLAI 1-29</strain>
    </source>
</reference>
<dbReference type="SUPFAM" id="SSF56801">
    <property type="entry name" value="Acetyl-CoA synthetase-like"/>
    <property type="match status" value="1"/>
</dbReference>
<feature type="domain" description="AMP-dependent synthetase/ligase" evidence="1">
    <location>
        <begin position="11"/>
        <end position="359"/>
    </location>
</feature>
<dbReference type="Gene3D" id="3.40.50.12780">
    <property type="entry name" value="N-terminal domain of ligase-like"/>
    <property type="match status" value="1"/>
</dbReference>
<protein>
    <submittedName>
        <fullName evidence="3">Acyl--CoA ligase</fullName>
    </submittedName>
</protein>
<dbReference type="InterPro" id="IPR000873">
    <property type="entry name" value="AMP-dep_synth/lig_dom"/>
</dbReference>
<organism evidence="3 4">
    <name type="scientific">Streptomyces zingiberis</name>
    <dbReference type="NCBI Taxonomy" id="2053010"/>
    <lineage>
        <taxon>Bacteria</taxon>
        <taxon>Bacillati</taxon>
        <taxon>Actinomycetota</taxon>
        <taxon>Actinomycetes</taxon>
        <taxon>Kitasatosporales</taxon>
        <taxon>Streptomycetaceae</taxon>
        <taxon>Streptomyces</taxon>
    </lineage>
</organism>
<evidence type="ECO:0000313" key="3">
    <source>
        <dbReference type="EMBL" id="NJQ01906.1"/>
    </source>
</evidence>
<dbReference type="InterPro" id="IPR020845">
    <property type="entry name" value="AMP-binding_CS"/>
</dbReference>
<accession>A0ABX1BW12</accession>